<dbReference type="Proteomes" id="UP000389128">
    <property type="component" value="Unassembled WGS sequence"/>
</dbReference>
<dbReference type="InterPro" id="IPR041657">
    <property type="entry name" value="HTH_17"/>
</dbReference>
<dbReference type="NCBIfam" id="TIGR01764">
    <property type="entry name" value="excise"/>
    <property type="match status" value="1"/>
</dbReference>
<feature type="domain" description="Helix-turn-helix" evidence="1">
    <location>
        <begin position="10"/>
        <end position="59"/>
    </location>
</feature>
<evidence type="ECO:0000259" key="1">
    <source>
        <dbReference type="Pfam" id="PF12728"/>
    </source>
</evidence>
<comment type="caution">
    <text evidence="2">The sequence shown here is derived from an EMBL/GenBank/DDBJ whole genome shotgun (WGS) entry which is preliminary data.</text>
</comment>
<sequence length="117" mass="13030">MNVKTTQRTLLTYAQAAEELQVSKSTIARLCAQGRLSVHVIGPRLHRVDGTSLVAFLSETLKRIEPVTCRYGKTTKRPGTVTLGGELPFEEALELAQKLTKQKRDDMRKSLRGLKPP</sequence>
<dbReference type="Pfam" id="PF12728">
    <property type="entry name" value="HTH_17"/>
    <property type="match status" value="1"/>
</dbReference>
<dbReference type="AlphaFoldDB" id="A0A6C2CRJ4"/>
<keyword evidence="3" id="KW-1185">Reference proteome</keyword>
<dbReference type="RefSeq" id="WP_148579453.1">
    <property type="nucleotide sequence ID" value="NZ_SDKK01000011.1"/>
</dbReference>
<dbReference type="GO" id="GO:0003677">
    <property type="term" value="F:DNA binding"/>
    <property type="evidence" value="ECO:0007669"/>
    <property type="project" value="UniProtKB-KW"/>
</dbReference>
<evidence type="ECO:0000313" key="2">
    <source>
        <dbReference type="EMBL" id="TYC56159.1"/>
    </source>
</evidence>
<name>A0A6C2CRJ4_9RHOO</name>
<reference evidence="2 3" key="1">
    <citation type="submission" date="2019-01" db="EMBL/GenBank/DDBJ databases">
        <title>Zoogloea oleivorans genome sequencing and assembly.</title>
        <authorList>
            <person name="Tancsics A."/>
            <person name="Farkas M."/>
            <person name="Kriszt B."/>
            <person name="Maroti G."/>
            <person name="Horvath B."/>
        </authorList>
    </citation>
    <scope>NUCLEOTIDE SEQUENCE [LARGE SCALE GENOMIC DNA]</scope>
    <source>
        <strain evidence="2 3">Buc</strain>
    </source>
</reference>
<organism evidence="2 3">
    <name type="scientific">Zoogloea oleivorans</name>
    <dbReference type="NCBI Taxonomy" id="1552750"/>
    <lineage>
        <taxon>Bacteria</taxon>
        <taxon>Pseudomonadati</taxon>
        <taxon>Pseudomonadota</taxon>
        <taxon>Betaproteobacteria</taxon>
        <taxon>Rhodocyclales</taxon>
        <taxon>Zoogloeaceae</taxon>
        <taxon>Zoogloea</taxon>
    </lineage>
</organism>
<dbReference type="InterPro" id="IPR010093">
    <property type="entry name" value="SinI_DNA-bd"/>
</dbReference>
<protein>
    <submittedName>
        <fullName evidence="2">DNA-binding protein</fullName>
    </submittedName>
</protein>
<dbReference type="EMBL" id="SDKK01000011">
    <property type="protein sequence ID" value="TYC56159.1"/>
    <property type="molecule type" value="Genomic_DNA"/>
</dbReference>
<gene>
    <name evidence="2" type="ORF">ETQ85_12725</name>
</gene>
<dbReference type="OrthoDB" id="7909028at2"/>
<proteinExistence type="predicted"/>
<accession>A0A6C2CRJ4</accession>
<keyword evidence="2" id="KW-0238">DNA-binding</keyword>
<evidence type="ECO:0000313" key="3">
    <source>
        <dbReference type="Proteomes" id="UP000389128"/>
    </source>
</evidence>